<dbReference type="SMART" id="SM00320">
    <property type="entry name" value="WD40"/>
    <property type="match status" value="5"/>
</dbReference>
<dbReference type="AlphaFoldDB" id="A0A919SKT3"/>
<organism evidence="4 5">
    <name type="scientific">Winogradskya consettensis</name>
    <dbReference type="NCBI Taxonomy" id="113560"/>
    <lineage>
        <taxon>Bacteria</taxon>
        <taxon>Bacillati</taxon>
        <taxon>Actinomycetota</taxon>
        <taxon>Actinomycetes</taxon>
        <taxon>Micromonosporales</taxon>
        <taxon>Micromonosporaceae</taxon>
        <taxon>Winogradskya</taxon>
    </lineage>
</organism>
<dbReference type="PANTHER" id="PTHR22847">
    <property type="entry name" value="WD40 REPEAT PROTEIN"/>
    <property type="match status" value="1"/>
</dbReference>
<dbReference type="InterPro" id="IPR020472">
    <property type="entry name" value="WD40_PAC1"/>
</dbReference>
<dbReference type="Gene3D" id="2.130.10.10">
    <property type="entry name" value="YVTN repeat-like/Quinoprotein amine dehydrogenase"/>
    <property type="match status" value="3"/>
</dbReference>
<accession>A0A919SKT3</accession>
<evidence type="ECO:0008006" key="6">
    <source>
        <dbReference type="Google" id="ProtNLM"/>
    </source>
</evidence>
<sequence>MTQGWEQDGSFAPHRVLRTPLGLDDDHSFGAVGPAALVTVAGRPALACFGLPTDAGSYYSVVDLETGERIPDRSGLHGSEGPRAAAAGMCGDRAVLAFLLQCTVDGDIYRRVLRLRDAWSGELIDVEFPRMRRDSPIAVTTVDGRGMVAVGSTVYDAADAGVIAEHDGPGYIKAFVDHDGRLLQVRYDVMGRVHLLQDALTGTPVGTPFPGHDTSKVATIEVDGHLWVVFVAGKRAGIPLTAWDVTAGREVELPPLWDAGPDDDRPIENLRLSLRDGVITALVQWGYQGRYGTEVWVTAPGGAPRRGIDFGSSSAIALAVLDGRATAVAGFDNRSLLVFDAAADALVPSPYYTGAITAEIRKRGCCFADIAGRGSLLVCGPTSVLWDLASGLPVATAPFGEAVQTLAAGVLDGHTVFAVLTPTALQVWDPQTSRTLFHRELPEQSRRHALFPSPLTFVEFAGRTTVARRFDQSIEFHDARTGEIVGSVDAGALKIVDVLTTGRISGRTLLAAGDRGGPVQFWDPATGEQVGPVLKGHHLSVTNAAVSAIAFTRLSGRDVVVTGGLDKTVRLWDATSGDAIGTPFAAHTGEITALLPASWGDQETVLSVATTGAPRMWMLGAPPVDTGHTGEISALVAGVRNGSPAFASSSADGTIRLWDAATTRITGSITAGPGGVTGVAFGGPSRDILISVTESGRVQRWDANSGTAMGTPLHNTDIPMYAVSTVDFDGRALVGAAGADRMLRIWDAATGEPVTQLPVGRVVRFLSLAAADGHLLALVYGHPTEAEGTADSVAALWDVQARQPVNAPVHLDDGGEVATLGVLNGRIVTMHGRDTSAEDYEYDGPSMDNLELHDALTGTLLHVLEQHDHARNGAVVMVPTADRTVVVAGFENGTVILDESLTELSTLKGKLINAVAATDLDGTLVVAAADQANAVHIWKPAI</sequence>
<dbReference type="InterPro" id="IPR001680">
    <property type="entry name" value="WD40_rpt"/>
</dbReference>
<dbReference type="PANTHER" id="PTHR22847:SF637">
    <property type="entry name" value="WD REPEAT DOMAIN 5B"/>
    <property type="match status" value="1"/>
</dbReference>
<dbReference type="InterPro" id="IPR015943">
    <property type="entry name" value="WD40/YVTN_repeat-like_dom_sf"/>
</dbReference>
<keyword evidence="1 3" id="KW-0853">WD repeat</keyword>
<dbReference type="InterPro" id="IPR019775">
    <property type="entry name" value="WD40_repeat_CS"/>
</dbReference>
<evidence type="ECO:0000313" key="5">
    <source>
        <dbReference type="Proteomes" id="UP000680865"/>
    </source>
</evidence>
<keyword evidence="2" id="KW-0677">Repeat</keyword>
<evidence type="ECO:0000256" key="1">
    <source>
        <dbReference type="ARBA" id="ARBA00022574"/>
    </source>
</evidence>
<dbReference type="InterPro" id="IPR011047">
    <property type="entry name" value="Quinoprotein_ADH-like_sf"/>
</dbReference>
<evidence type="ECO:0000313" key="4">
    <source>
        <dbReference type="EMBL" id="GIM74257.1"/>
    </source>
</evidence>
<evidence type="ECO:0000256" key="3">
    <source>
        <dbReference type="PROSITE-ProRule" id="PRU00221"/>
    </source>
</evidence>
<keyword evidence="5" id="KW-1185">Reference proteome</keyword>
<protein>
    <recommendedName>
        <fullName evidence="6">WD40 repeat protein</fullName>
    </recommendedName>
</protein>
<evidence type="ECO:0000256" key="2">
    <source>
        <dbReference type="ARBA" id="ARBA00022737"/>
    </source>
</evidence>
<dbReference type="SUPFAM" id="SSF63829">
    <property type="entry name" value="Calcium-dependent phosphotriesterase"/>
    <property type="match status" value="1"/>
</dbReference>
<comment type="caution">
    <text evidence="4">The sequence shown here is derived from an EMBL/GenBank/DDBJ whole genome shotgun (WGS) entry which is preliminary data.</text>
</comment>
<dbReference type="PROSITE" id="PS50082">
    <property type="entry name" value="WD_REPEATS_2"/>
    <property type="match status" value="2"/>
</dbReference>
<dbReference type="PRINTS" id="PR00320">
    <property type="entry name" value="GPROTEINBRPT"/>
</dbReference>
<proteinExistence type="predicted"/>
<feature type="repeat" description="WD" evidence="3">
    <location>
        <begin position="539"/>
        <end position="582"/>
    </location>
</feature>
<dbReference type="EMBL" id="BOQP01000019">
    <property type="protein sequence ID" value="GIM74257.1"/>
    <property type="molecule type" value="Genomic_DNA"/>
</dbReference>
<dbReference type="SUPFAM" id="SSF69322">
    <property type="entry name" value="Tricorn protease domain 2"/>
    <property type="match status" value="1"/>
</dbReference>
<feature type="repeat" description="WD" evidence="3">
    <location>
        <begin position="625"/>
        <end position="668"/>
    </location>
</feature>
<dbReference type="Pfam" id="PF00400">
    <property type="entry name" value="WD40"/>
    <property type="match status" value="2"/>
</dbReference>
<dbReference type="RefSeq" id="WP_212998684.1">
    <property type="nucleotide sequence ID" value="NZ_BAAATW010000010.1"/>
</dbReference>
<name>A0A919SKT3_9ACTN</name>
<dbReference type="PROSITE" id="PS00678">
    <property type="entry name" value="WD_REPEATS_1"/>
    <property type="match status" value="1"/>
</dbReference>
<dbReference type="SUPFAM" id="SSF50998">
    <property type="entry name" value="Quinoprotein alcohol dehydrogenase-like"/>
    <property type="match status" value="1"/>
</dbReference>
<dbReference type="Proteomes" id="UP000680865">
    <property type="component" value="Unassembled WGS sequence"/>
</dbReference>
<gene>
    <name evidence="4" type="ORF">Aco04nite_39390</name>
</gene>
<reference evidence="4" key="1">
    <citation type="submission" date="2021-03" db="EMBL/GenBank/DDBJ databases">
        <title>Whole genome shotgun sequence of Actinoplanes consettensis NBRC 14913.</title>
        <authorList>
            <person name="Komaki H."/>
            <person name="Tamura T."/>
        </authorList>
    </citation>
    <scope>NUCLEOTIDE SEQUENCE</scope>
    <source>
        <strain evidence="4">NBRC 14913</strain>
    </source>
</reference>